<dbReference type="AlphaFoldDB" id="A0A7K0DXH1"/>
<reference evidence="2 3" key="1">
    <citation type="submission" date="2019-10" db="EMBL/GenBank/DDBJ databases">
        <title>Nocardia macrotermitis sp. nov. and Nocardia aurantia sp. nov., isolated from the gut of fungus growing-termite Macrotermes natalensis.</title>
        <authorList>
            <person name="Benndorf R."/>
            <person name="Schwitalla J."/>
            <person name="Martin K."/>
            <person name="De Beer W."/>
            <person name="Kaster A.-K."/>
            <person name="Vollmers J."/>
            <person name="Poulsen M."/>
            <person name="Beemelmanns C."/>
        </authorList>
    </citation>
    <scope>NUCLEOTIDE SEQUENCE [LARGE SCALE GENOMIC DNA]</scope>
    <source>
        <strain evidence="2 3">RB56</strain>
    </source>
</reference>
<feature type="domain" description="Carboxymuconolactone decarboxylase-like" evidence="1">
    <location>
        <begin position="13"/>
        <end position="94"/>
    </location>
</feature>
<proteinExistence type="predicted"/>
<gene>
    <name evidence="2" type="ORF">NRB56_60810</name>
</gene>
<organism evidence="2 3">
    <name type="scientific">Nocardia aurantia</name>
    <dbReference type="NCBI Taxonomy" id="2585199"/>
    <lineage>
        <taxon>Bacteria</taxon>
        <taxon>Bacillati</taxon>
        <taxon>Actinomycetota</taxon>
        <taxon>Actinomycetes</taxon>
        <taxon>Mycobacteriales</taxon>
        <taxon>Nocardiaceae</taxon>
        <taxon>Nocardia</taxon>
    </lineage>
</organism>
<protein>
    <recommendedName>
        <fullName evidence="1">Carboxymuconolactone decarboxylase-like domain-containing protein</fullName>
    </recommendedName>
</protein>
<dbReference type="RefSeq" id="WP_153347754.1">
    <property type="nucleotide sequence ID" value="NZ_WEGI01000014.1"/>
</dbReference>
<dbReference type="PANTHER" id="PTHR34846:SF10">
    <property type="entry name" value="CYTOPLASMIC PROTEIN"/>
    <property type="match status" value="1"/>
</dbReference>
<dbReference type="OrthoDB" id="4543687at2"/>
<keyword evidence="3" id="KW-1185">Reference proteome</keyword>
<dbReference type="EMBL" id="WEGI01000014">
    <property type="protein sequence ID" value="MQY30479.1"/>
    <property type="molecule type" value="Genomic_DNA"/>
</dbReference>
<dbReference type="PANTHER" id="PTHR34846">
    <property type="entry name" value="4-CARBOXYMUCONOLACTONE DECARBOXYLASE FAMILY PROTEIN (AFU_ORTHOLOGUE AFUA_6G11590)"/>
    <property type="match status" value="1"/>
</dbReference>
<dbReference type="GO" id="GO:0051920">
    <property type="term" value="F:peroxiredoxin activity"/>
    <property type="evidence" value="ECO:0007669"/>
    <property type="project" value="InterPro"/>
</dbReference>
<accession>A0A7K0DXH1</accession>
<dbReference type="Pfam" id="PF02627">
    <property type="entry name" value="CMD"/>
    <property type="match status" value="1"/>
</dbReference>
<dbReference type="Gene3D" id="1.20.1290.10">
    <property type="entry name" value="AhpD-like"/>
    <property type="match status" value="1"/>
</dbReference>
<comment type="caution">
    <text evidence="2">The sequence shown here is derived from an EMBL/GenBank/DDBJ whole genome shotgun (WGS) entry which is preliminary data.</text>
</comment>
<dbReference type="Proteomes" id="UP000431401">
    <property type="component" value="Unassembled WGS sequence"/>
</dbReference>
<dbReference type="InterPro" id="IPR003779">
    <property type="entry name" value="CMD-like"/>
</dbReference>
<dbReference type="InterPro" id="IPR029032">
    <property type="entry name" value="AhpD-like"/>
</dbReference>
<sequence length="156" mass="16595">MSPRIPDANALVPEIQEAAAALVRATGNGALPQNTGTLVFLRAGQIVGNTYQVARHTASLRGAGESEDRIASLVTWWDSPYFSEAERAALALTEATFGPTPRGGERVPDDLFATAARYYDPKALTTLVVTLATAGFWMNIALLLKPDPIRQATVAA</sequence>
<evidence type="ECO:0000259" key="1">
    <source>
        <dbReference type="Pfam" id="PF02627"/>
    </source>
</evidence>
<evidence type="ECO:0000313" key="3">
    <source>
        <dbReference type="Proteomes" id="UP000431401"/>
    </source>
</evidence>
<dbReference type="SUPFAM" id="SSF69118">
    <property type="entry name" value="AhpD-like"/>
    <property type="match status" value="1"/>
</dbReference>
<name>A0A7K0DXH1_9NOCA</name>
<evidence type="ECO:0000313" key="2">
    <source>
        <dbReference type="EMBL" id="MQY30479.1"/>
    </source>
</evidence>